<comment type="subcellular location">
    <subcellularLocation>
        <location evidence="1">Membrane</location>
        <topology evidence="1">Multi-pass membrane protein</topology>
    </subcellularLocation>
</comment>
<reference evidence="7" key="2">
    <citation type="submission" date="2025-08" db="UniProtKB">
        <authorList>
            <consortium name="Ensembl"/>
        </authorList>
    </citation>
    <scope>IDENTIFICATION</scope>
</reference>
<feature type="transmembrane region" description="Helical" evidence="6">
    <location>
        <begin position="152"/>
        <end position="175"/>
    </location>
</feature>
<feature type="transmembrane region" description="Helical" evidence="6">
    <location>
        <begin position="74"/>
        <end position="95"/>
    </location>
</feature>
<evidence type="ECO:0000313" key="7">
    <source>
        <dbReference type="Ensembl" id="ENSSAUP00010001159.1"/>
    </source>
</evidence>
<evidence type="ECO:0000256" key="6">
    <source>
        <dbReference type="SAM" id="Phobius"/>
    </source>
</evidence>
<name>A0A671TGZ1_SPAAU</name>
<dbReference type="GO" id="GO:0016020">
    <property type="term" value="C:membrane"/>
    <property type="evidence" value="ECO:0007669"/>
    <property type="project" value="UniProtKB-SubCell"/>
</dbReference>
<organism evidence="7 8">
    <name type="scientific">Sparus aurata</name>
    <name type="common">Gilthead sea bream</name>
    <dbReference type="NCBI Taxonomy" id="8175"/>
    <lineage>
        <taxon>Eukaryota</taxon>
        <taxon>Metazoa</taxon>
        <taxon>Chordata</taxon>
        <taxon>Craniata</taxon>
        <taxon>Vertebrata</taxon>
        <taxon>Euteleostomi</taxon>
        <taxon>Actinopterygii</taxon>
        <taxon>Neopterygii</taxon>
        <taxon>Teleostei</taxon>
        <taxon>Neoteleostei</taxon>
        <taxon>Acanthomorphata</taxon>
        <taxon>Eupercaria</taxon>
        <taxon>Spariformes</taxon>
        <taxon>Sparidae</taxon>
        <taxon>Sparus</taxon>
    </lineage>
</organism>
<keyword evidence="3 6" id="KW-0812">Transmembrane</keyword>
<evidence type="ECO:0000256" key="3">
    <source>
        <dbReference type="ARBA" id="ARBA00022692"/>
    </source>
</evidence>
<reference evidence="7" key="1">
    <citation type="submission" date="2021-04" db="EMBL/GenBank/DDBJ databases">
        <authorList>
            <consortium name="Wellcome Sanger Institute Data Sharing"/>
        </authorList>
    </citation>
    <scope>NUCLEOTIDE SEQUENCE [LARGE SCALE GENOMIC DNA]</scope>
</reference>
<protein>
    <submittedName>
        <fullName evidence="7">Si:dkey-83h2.3</fullName>
    </submittedName>
</protein>
<proteinExistence type="inferred from homology"/>
<dbReference type="InterPro" id="IPR008661">
    <property type="entry name" value="L6_membrane"/>
</dbReference>
<accession>A0A671TGZ1</accession>
<dbReference type="Pfam" id="PF05805">
    <property type="entry name" value="L6_membrane"/>
    <property type="match status" value="1"/>
</dbReference>
<dbReference type="PANTHER" id="PTHR14198:SF22">
    <property type="entry name" value="TRANSMEMBRANE 4 L6 FAMILY MEMBER 19"/>
    <property type="match status" value="1"/>
</dbReference>
<evidence type="ECO:0000256" key="5">
    <source>
        <dbReference type="ARBA" id="ARBA00023136"/>
    </source>
</evidence>
<dbReference type="AlphaFoldDB" id="A0A671TGZ1"/>
<dbReference type="GeneTree" id="ENSGT01030000234590"/>
<reference evidence="7" key="3">
    <citation type="submission" date="2025-09" db="UniProtKB">
        <authorList>
            <consortium name="Ensembl"/>
        </authorList>
    </citation>
    <scope>IDENTIFICATION</scope>
</reference>
<keyword evidence="8" id="KW-1185">Reference proteome</keyword>
<feature type="transmembrane region" description="Helical" evidence="6">
    <location>
        <begin position="49"/>
        <end position="69"/>
    </location>
</feature>
<dbReference type="InParanoid" id="A0A671TGZ1"/>
<evidence type="ECO:0000256" key="2">
    <source>
        <dbReference type="ARBA" id="ARBA00006193"/>
    </source>
</evidence>
<dbReference type="PANTHER" id="PTHR14198">
    <property type="entry name" value="TRANSMEMBRANE 4 L6 FAMILY MEMBER 1-RELATED"/>
    <property type="match status" value="1"/>
</dbReference>
<feature type="transmembrane region" description="Helical" evidence="6">
    <location>
        <begin position="7"/>
        <end position="29"/>
    </location>
</feature>
<evidence type="ECO:0000256" key="4">
    <source>
        <dbReference type="ARBA" id="ARBA00022989"/>
    </source>
</evidence>
<comment type="similarity">
    <text evidence="2">Belongs to the L6 tetraspanin family.</text>
</comment>
<sequence length="211" mass="23096">MCVSRCLQCVGVSLLPLAVVCMLSNILLLLPELNVHFLLEGHVTREATWATGLWGSGCVVRLCVCVCVCMLCQVVYSCVCLLVSGFCCLVSATGLSQGPLCLFHTTSGPTWGVPHAGYLYNRTMWTGVCLEPRGVVQWNAVLFSVMGGASGLQTVLCGVSILNTALGLILGHGFCHNKRKSHRLHLNECNEFLRLRTYERVLKIIIRKINK</sequence>
<dbReference type="Ensembl" id="ENSSAUT00010001212.1">
    <property type="protein sequence ID" value="ENSSAUP00010001159.1"/>
    <property type="gene ID" value="ENSSAUG00010000611.1"/>
</dbReference>
<keyword evidence="4 6" id="KW-1133">Transmembrane helix</keyword>
<evidence type="ECO:0000256" key="1">
    <source>
        <dbReference type="ARBA" id="ARBA00004141"/>
    </source>
</evidence>
<keyword evidence="5 6" id="KW-0472">Membrane</keyword>
<dbReference type="Proteomes" id="UP000472265">
    <property type="component" value="Chromosome 2"/>
</dbReference>
<evidence type="ECO:0000313" key="8">
    <source>
        <dbReference type="Proteomes" id="UP000472265"/>
    </source>
</evidence>